<evidence type="ECO:0000256" key="5">
    <source>
        <dbReference type="PROSITE-ProRule" id="PRU10141"/>
    </source>
</evidence>
<evidence type="ECO:0000313" key="8">
    <source>
        <dbReference type="EMBL" id="PWA48911.1"/>
    </source>
</evidence>
<dbReference type="InterPro" id="IPR052751">
    <property type="entry name" value="Plant_MAPKKK"/>
</dbReference>
<dbReference type="PANTHER" id="PTHR48011:SF7">
    <property type="entry name" value="F10K1.14 PROTEIN"/>
    <property type="match status" value="1"/>
</dbReference>
<dbReference type="InterPro" id="IPR011009">
    <property type="entry name" value="Kinase-like_dom_sf"/>
</dbReference>
<evidence type="ECO:0000256" key="3">
    <source>
        <dbReference type="ARBA" id="ARBA00022777"/>
    </source>
</evidence>
<dbReference type="STRING" id="35608.A0A2U1LIU7"/>
<keyword evidence="2 5" id="KW-0547">Nucleotide-binding</keyword>
<dbReference type="InterPro" id="IPR008271">
    <property type="entry name" value="Ser/Thr_kinase_AS"/>
</dbReference>
<evidence type="ECO:0000256" key="1">
    <source>
        <dbReference type="ARBA" id="ARBA00022679"/>
    </source>
</evidence>
<dbReference type="Proteomes" id="UP000245207">
    <property type="component" value="Unassembled WGS sequence"/>
</dbReference>
<dbReference type="SMART" id="SM00220">
    <property type="entry name" value="S_TKc"/>
    <property type="match status" value="1"/>
</dbReference>
<evidence type="ECO:0000313" key="9">
    <source>
        <dbReference type="Proteomes" id="UP000245207"/>
    </source>
</evidence>
<dbReference type="PANTHER" id="PTHR48011">
    <property type="entry name" value="CCR4-NOT TRANSCRIPTIONAL COMPLEX SUBUNIT CAF120-RELATED"/>
    <property type="match status" value="1"/>
</dbReference>
<comment type="caution">
    <text evidence="8">The sequence shown here is derived from an EMBL/GenBank/DDBJ whole genome shotgun (WGS) entry which is preliminary data.</text>
</comment>
<dbReference type="InterPro" id="IPR017441">
    <property type="entry name" value="Protein_kinase_ATP_BS"/>
</dbReference>
<keyword evidence="6" id="KW-0723">Serine/threonine-protein kinase</keyword>
<dbReference type="SUPFAM" id="SSF56112">
    <property type="entry name" value="Protein kinase-like (PK-like)"/>
    <property type="match status" value="1"/>
</dbReference>
<name>A0A2U1LIU7_ARTAN</name>
<evidence type="ECO:0000259" key="7">
    <source>
        <dbReference type="PROSITE" id="PS50011"/>
    </source>
</evidence>
<reference evidence="8 9" key="1">
    <citation type="journal article" date="2018" name="Mol. Plant">
        <title>The genome of Artemisia annua provides insight into the evolution of Asteraceae family and artemisinin biosynthesis.</title>
        <authorList>
            <person name="Shen Q."/>
            <person name="Zhang L."/>
            <person name="Liao Z."/>
            <person name="Wang S."/>
            <person name="Yan T."/>
            <person name="Shi P."/>
            <person name="Liu M."/>
            <person name="Fu X."/>
            <person name="Pan Q."/>
            <person name="Wang Y."/>
            <person name="Lv Z."/>
            <person name="Lu X."/>
            <person name="Zhang F."/>
            <person name="Jiang W."/>
            <person name="Ma Y."/>
            <person name="Chen M."/>
            <person name="Hao X."/>
            <person name="Li L."/>
            <person name="Tang Y."/>
            <person name="Lv G."/>
            <person name="Zhou Y."/>
            <person name="Sun X."/>
            <person name="Brodelius P.E."/>
            <person name="Rose J.K.C."/>
            <person name="Tang K."/>
        </authorList>
    </citation>
    <scope>NUCLEOTIDE SEQUENCE [LARGE SCALE GENOMIC DNA]</scope>
    <source>
        <strain evidence="9">cv. Huhao1</strain>
        <tissue evidence="8">Leaf</tissue>
    </source>
</reference>
<dbReference type="GO" id="GO:0004674">
    <property type="term" value="F:protein serine/threonine kinase activity"/>
    <property type="evidence" value="ECO:0007669"/>
    <property type="project" value="UniProtKB-KW"/>
</dbReference>
<feature type="domain" description="Protein kinase" evidence="7">
    <location>
        <begin position="13"/>
        <end position="265"/>
    </location>
</feature>
<dbReference type="Gene3D" id="1.10.510.10">
    <property type="entry name" value="Transferase(Phosphotransferase) domain 1"/>
    <property type="match status" value="1"/>
</dbReference>
<dbReference type="CDD" id="cd06606">
    <property type="entry name" value="STKc_MAPKKK"/>
    <property type="match status" value="1"/>
</dbReference>
<sequence>MNTHNIPSSKPKWTRKNCIGQGSFGVVNLAVYDDFDLPFAVKSVVKKSDNQFFECLENEIQILKSLSSPYIVKYIGDDVTCENFLEYRNLHMEYMSGGTVADVAKHRQLSEHEVRCYTRCITSALSYIHSKNIVHCDVKGKNVLVGNCVGTAKIADFGSAVQLGGPVVGPRGSPLWMAPEVVRGEYQGPESDVWSLGCTVIEMITGMPAWQDRGSDTIREIGYSDDLPNIPSWVSHDLSDFLSKCLRREQNERWSCYQLLHHPFLLSCTSPSQSLICINDCEYSPRCVFDWGDTSSSNVSTVEIDQLDVRTSNAKQRIGKLASTSGVSWETEGWEVVRHVTSGTTSEYSDSVNDEASVSRTVDWEYTESNASPSYIYDLESTSNDARVTTSDSICKDSSVVMYNCYMFLLLKKLLLLITVVLSLKFIQRIFYTHWFTSTPSLSSYSSNLFLLHNDWGCLHEIPWKSGVKFLLIG</sequence>
<evidence type="ECO:0000256" key="2">
    <source>
        <dbReference type="ARBA" id="ARBA00022741"/>
    </source>
</evidence>
<dbReference type="InterPro" id="IPR000719">
    <property type="entry name" value="Prot_kinase_dom"/>
</dbReference>
<evidence type="ECO:0000256" key="4">
    <source>
        <dbReference type="ARBA" id="ARBA00022840"/>
    </source>
</evidence>
<keyword evidence="3" id="KW-0418">Kinase</keyword>
<keyword evidence="4 5" id="KW-0067">ATP-binding</keyword>
<gene>
    <name evidence="8" type="ORF">CTI12_AA483830</name>
</gene>
<dbReference type="PROSITE" id="PS00107">
    <property type="entry name" value="PROTEIN_KINASE_ATP"/>
    <property type="match status" value="1"/>
</dbReference>
<proteinExistence type="inferred from homology"/>
<dbReference type="OrthoDB" id="275301at2759"/>
<organism evidence="8 9">
    <name type="scientific">Artemisia annua</name>
    <name type="common">Sweet wormwood</name>
    <dbReference type="NCBI Taxonomy" id="35608"/>
    <lineage>
        <taxon>Eukaryota</taxon>
        <taxon>Viridiplantae</taxon>
        <taxon>Streptophyta</taxon>
        <taxon>Embryophyta</taxon>
        <taxon>Tracheophyta</taxon>
        <taxon>Spermatophyta</taxon>
        <taxon>Magnoliopsida</taxon>
        <taxon>eudicotyledons</taxon>
        <taxon>Gunneridae</taxon>
        <taxon>Pentapetalae</taxon>
        <taxon>asterids</taxon>
        <taxon>campanulids</taxon>
        <taxon>Asterales</taxon>
        <taxon>Asteraceae</taxon>
        <taxon>Asteroideae</taxon>
        <taxon>Anthemideae</taxon>
        <taxon>Artemisiinae</taxon>
        <taxon>Artemisia</taxon>
    </lineage>
</organism>
<protein>
    <submittedName>
        <fullName evidence="8">Pleckstrin homology-like domain-containing protein</fullName>
    </submittedName>
</protein>
<evidence type="ECO:0000256" key="6">
    <source>
        <dbReference type="RuleBase" id="RU000304"/>
    </source>
</evidence>
<keyword evidence="1" id="KW-0808">Transferase</keyword>
<accession>A0A2U1LIU7</accession>
<comment type="similarity">
    <text evidence="6">Belongs to the protein kinase superfamily.</text>
</comment>
<dbReference type="AlphaFoldDB" id="A0A2U1LIU7"/>
<dbReference type="GO" id="GO:0005524">
    <property type="term" value="F:ATP binding"/>
    <property type="evidence" value="ECO:0007669"/>
    <property type="project" value="UniProtKB-UniRule"/>
</dbReference>
<dbReference type="Pfam" id="PF00069">
    <property type="entry name" value="Pkinase"/>
    <property type="match status" value="1"/>
</dbReference>
<dbReference type="GO" id="GO:0007165">
    <property type="term" value="P:signal transduction"/>
    <property type="evidence" value="ECO:0007669"/>
    <property type="project" value="TreeGrafter"/>
</dbReference>
<dbReference type="PROSITE" id="PS50011">
    <property type="entry name" value="PROTEIN_KINASE_DOM"/>
    <property type="match status" value="1"/>
</dbReference>
<dbReference type="EMBL" id="PKPP01009166">
    <property type="protein sequence ID" value="PWA48911.1"/>
    <property type="molecule type" value="Genomic_DNA"/>
</dbReference>
<feature type="binding site" evidence="5">
    <location>
        <position position="47"/>
    </location>
    <ligand>
        <name>ATP</name>
        <dbReference type="ChEBI" id="CHEBI:30616"/>
    </ligand>
</feature>
<keyword evidence="9" id="KW-1185">Reference proteome</keyword>
<dbReference type="PROSITE" id="PS00108">
    <property type="entry name" value="PROTEIN_KINASE_ST"/>
    <property type="match status" value="1"/>
</dbReference>